<organism evidence="2 3">
    <name type="scientific">SAR324 cluster bacterium</name>
    <dbReference type="NCBI Taxonomy" id="2024889"/>
    <lineage>
        <taxon>Bacteria</taxon>
        <taxon>Deltaproteobacteria</taxon>
        <taxon>SAR324 cluster</taxon>
    </lineage>
</organism>
<dbReference type="CDD" id="cd07302">
    <property type="entry name" value="CHD"/>
    <property type="match status" value="1"/>
</dbReference>
<dbReference type="Proteomes" id="UP000226525">
    <property type="component" value="Unassembled WGS sequence"/>
</dbReference>
<dbReference type="EMBL" id="NZEX01000165">
    <property type="protein sequence ID" value="MAH64481.1"/>
    <property type="molecule type" value="Genomic_DNA"/>
</dbReference>
<dbReference type="Gene3D" id="3.30.70.1230">
    <property type="entry name" value="Nucleotide cyclase"/>
    <property type="match status" value="1"/>
</dbReference>
<evidence type="ECO:0000313" key="3">
    <source>
        <dbReference type="Proteomes" id="UP000226525"/>
    </source>
</evidence>
<dbReference type="Pfam" id="PF00211">
    <property type="entry name" value="Guanylate_cyc"/>
    <property type="match status" value="1"/>
</dbReference>
<protein>
    <submittedName>
        <fullName evidence="2">Adenylate/guanylate cyclase domain-containing protein</fullName>
    </submittedName>
</protein>
<evidence type="ECO:0000259" key="1">
    <source>
        <dbReference type="PROSITE" id="PS50125"/>
    </source>
</evidence>
<dbReference type="Gene3D" id="3.40.50.10070">
    <property type="entry name" value="TolB, N-terminal domain"/>
    <property type="match status" value="1"/>
</dbReference>
<feature type="non-terminal residue" evidence="2">
    <location>
        <position position="366"/>
    </location>
</feature>
<dbReference type="PANTHER" id="PTHR43081:SF19">
    <property type="entry name" value="PH-SENSITIVE ADENYLATE CYCLASE RV1264"/>
    <property type="match status" value="1"/>
</dbReference>
<reference evidence="3" key="1">
    <citation type="submission" date="2017-09" db="EMBL/GenBank/DDBJ databases">
        <title>The Reconstruction of 2,631 Draft Metagenome-Assembled Genomes from the Global Oceans.</title>
        <authorList>
            <person name="Tully B.J."/>
            <person name="Graham E.D."/>
            <person name="Heidelberg J.F."/>
        </authorList>
    </citation>
    <scope>NUCLEOTIDE SEQUENCE [LARGE SCALE GENOMIC DNA]</scope>
</reference>
<gene>
    <name evidence="2" type="ORF">CMN54_13770</name>
</gene>
<dbReference type="AlphaFoldDB" id="A0A2D6YMQ5"/>
<feature type="domain" description="Guanylate cyclase" evidence="1">
    <location>
        <begin position="19"/>
        <end position="133"/>
    </location>
</feature>
<dbReference type="PROSITE" id="PS50125">
    <property type="entry name" value="GUANYLATE_CYCLASE_2"/>
    <property type="match status" value="1"/>
</dbReference>
<dbReference type="PANTHER" id="PTHR43081">
    <property type="entry name" value="ADENYLATE CYCLASE, TERMINAL-DIFFERENTIATION SPECIFIC-RELATED"/>
    <property type="match status" value="1"/>
</dbReference>
<proteinExistence type="predicted"/>
<accession>A0A2D6YMQ5</accession>
<dbReference type="InterPro" id="IPR001054">
    <property type="entry name" value="A/G_cyclase"/>
</dbReference>
<comment type="caution">
    <text evidence="2">The sequence shown here is derived from an EMBL/GenBank/DDBJ whole genome shotgun (WGS) entry which is preliminary data.</text>
</comment>
<dbReference type="GO" id="GO:0035556">
    <property type="term" value="P:intracellular signal transduction"/>
    <property type="evidence" value="ECO:0007669"/>
    <property type="project" value="InterPro"/>
</dbReference>
<sequence length="366" mass="41447">MTNSEFSLFDRRPKRKLAAILAADVVGFSKMMGENEDRTLRNLKACREITDGAIREHHGRVFGTAGDSIIAEFASPVDAILAAVEFQKNLRDRNSIVPAEDQMEFRVGLNLGDVIVEGDNLFGDGVNVAARLEPLAKPGGICISGKFYEEVHRKLELIFENVGPREVKNIDNPVQTYDVILDQDGEKSSLKKLDSVNENRKAEANSILQNQQPENSKPRIMLFPFRNLNNQEDNEFLVDGIVDDIITELSMINSIEVMSRETTFDLKEKHFEIKDLNEKYNLSYFVTGSIRSAGKKVRVNAELTDTTGHRSLWSARFDKVMDDVFEIQDELVRKISDSVLNEIEVTSLNRAKRKPTEDLNSYEFLL</sequence>
<dbReference type="InterPro" id="IPR029787">
    <property type="entry name" value="Nucleotide_cyclase"/>
</dbReference>
<dbReference type="SUPFAM" id="SSF55073">
    <property type="entry name" value="Nucleotide cyclase"/>
    <property type="match status" value="1"/>
</dbReference>
<name>A0A2D6YMQ5_9DELT</name>
<dbReference type="GO" id="GO:0006171">
    <property type="term" value="P:cAMP biosynthetic process"/>
    <property type="evidence" value="ECO:0007669"/>
    <property type="project" value="TreeGrafter"/>
</dbReference>
<dbReference type="InterPro" id="IPR050697">
    <property type="entry name" value="Adenylyl/Guanylyl_Cyclase_3/4"/>
</dbReference>
<dbReference type="GO" id="GO:0004016">
    <property type="term" value="F:adenylate cyclase activity"/>
    <property type="evidence" value="ECO:0007669"/>
    <property type="project" value="UniProtKB-ARBA"/>
</dbReference>
<evidence type="ECO:0000313" key="2">
    <source>
        <dbReference type="EMBL" id="MAH64481.1"/>
    </source>
</evidence>